<protein>
    <submittedName>
        <fullName evidence="1">Uncharacterized protein</fullName>
    </submittedName>
</protein>
<organism evidence="1">
    <name type="scientific">Lepeophtheirus salmonis</name>
    <name type="common">Salmon louse</name>
    <name type="synonym">Caligus salmonis</name>
    <dbReference type="NCBI Taxonomy" id="72036"/>
    <lineage>
        <taxon>Eukaryota</taxon>
        <taxon>Metazoa</taxon>
        <taxon>Ecdysozoa</taxon>
        <taxon>Arthropoda</taxon>
        <taxon>Crustacea</taxon>
        <taxon>Multicrustacea</taxon>
        <taxon>Hexanauplia</taxon>
        <taxon>Copepoda</taxon>
        <taxon>Siphonostomatoida</taxon>
        <taxon>Caligidae</taxon>
        <taxon>Lepeophtheirus</taxon>
    </lineage>
</organism>
<dbReference type="EMBL" id="HACA01003052">
    <property type="protein sequence ID" value="CDW20413.1"/>
    <property type="molecule type" value="Transcribed_RNA"/>
</dbReference>
<proteinExistence type="predicted"/>
<evidence type="ECO:0000313" key="1">
    <source>
        <dbReference type="EMBL" id="CDW20413.1"/>
    </source>
</evidence>
<name>A0A0K2T313_LEPSM</name>
<accession>A0A0K2T313</accession>
<reference evidence="1" key="1">
    <citation type="submission" date="2014-05" db="EMBL/GenBank/DDBJ databases">
        <authorList>
            <person name="Chronopoulou M."/>
        </authorList>
    </citation>
    <scope>NUCLEOTIDE SEQUENCE</scope>
    <source>
        <tissue evidence="1">Whole organism</tissue>
    </source>
</reference>
<sequence>MSKAVYPTPIEKTNVLLADSIFHESTVAAHHYYSSTYPAWKVTGNFVSLVRKYWNIVNCKTPSAGVRKRDIQRNHLAKDPIILNIF</sequence>
<dbReference type="AlphaFoldDB" id="A0A0K2T313"/>